<evidence type="ECO:0000256" key="7">
    <source>
        <dbReference type="ARBA" id="ARBA00019342"/>
    </source>
</evidence>
<evidence type="ECO:0000256" key="3">
    <source>
        <dbReference type="ARBA" id="ARBA00004240"/>
    </source>
</evidence>
<evidence type="ECO:0000256" key="20">
    <source>
        <dbReference type="ARBA" id="ARBA00023303"/>
    </source>
</evidence>
<dbReference type="InterPro" id="IPR027359">
    <property type="entry name" value="Volt_channel_dom_sf"/>
</dbReference>
<keyword evidence="21" id="KW-0968">Cytoplasmic vesicle</keyword>
<evidence type="ECO:0000256" key="12">
    <source>
        <dbReference type="ARBA" id="ARBA00022824"/>
    </source>
</evidence>
<dbReference type="InterPro" id="IPR005821">
    <property type="entry name" value="Ion_trans_dom"/>
</dbReference>
<feature type="transmembrane region" description="Helical" evidence="27">
    <location>
        <begin position="494"/>
        <end position="513"/>
    </location>
</feature>
<dbReference type="EMBL" id="SRMA01025521">
    <property type="protein sequence ID" value="TRY93570.1"/>
    <property type="molecule type" value="Genomic_DNA"/>
</dbReference>
<feature type="domain" description="Ion transport" evidence="28">
    <location>
        <begin position="356"/>
        <end position="589"/>
    </location>
</feature>
<comment type="caution">
    <text evidence="30">The sequence shown here is derived from an EMBL/GenBank/DDBJ whole genome shotgun (WGS) entry which is preliminary data.</text>
</comment>
<dbReference type="SUPFAM" id="SSF81324">
    <property type="entry name" value="Voltage-gated potassium channels"/>
    <property type="match status" value="1"/>
</dbReference>
<keyword evidence="17 27" id="KW-1133">Transmembrane helix</keyword>
<feature type="transmembrane region" description="Helical" evidence="27">
    <location>
        <begin position="429"/>
        <end position="447"/>
    </location>
</feature>
<evidence type="ECO:0000313" key="31">
    <source>
        <dbReference type="Proteomes" id="UP000316079"/>
    </source>
</evidence>
<dbReference type="PRINTS" id="PR00169">
    <property type="entry name" value="KCHANNEL"/>
</dbReference>
<evidence type="ECO:0000256" key="1">
    <source>
        <dbReference type="ARBA" id="ARBA00004156"/>
    </source>
</evidence>
<dbReference type="Pfam" id="PF00520">
    <property type="entry name" value="Ion_trans"/>
    <property type="match status" value="1"/>
</dbReference>
<evidence type="ECO:0000256" key="18">
    <source>
        <dbReference type="ARBA" id="ARBA00023065"/>
    </source>
</evidence>
<feature type="compositionally biased region" description="Basic and acidic residues" evidence="26">
    <location>
        <begin position="820"/>
        <end position="830"/>
    </location>
</feature>
<evidence type="ECO:0000256" key="21">
    <source>
        <dbReference type="ARBA" id="ARBA00023329"/>
    </source>
</evidence>
<dbReference type="PANTHER" id="PTHR47735:SF14">
    <property type="entry name" value="POTASSIUM VOLTAGE-GATED CHANNEL SUBFAMILY KQT MEMBER 1"/>
    <property type="match status" value="1"/>
</dbReference>
<keyword evidence="16" id="KW-0630">Potassium</keyword>
<feature type="region of interest" description="Disordered" evidence="26">
    <location>
        <begin position="820"/>
        <end position="861"/>
    </location>
</feature>
<keyword evidence="13" id="KW-0631">Potassium channel</keyword>
<evidence type="ECO:0000256" key="8">
    <source>
        <dbReference type="ARBA" id="ARBA00022448"/>
    </source>
</evidence>
<dbReference type="Pfam" id="PF03520">
    <property type="entry name" value="KCNQ_channel"/>
    <property type="match status" value="1"/>
</dbReference>
<proteinExistence type="inferred from homology"/>
<evidence type="ECO:0000256" key="16">
    <source>
        <dbReference type="ARBA" id="ARBA00022958"/>
    </source>
</evidence>
<evidence type="ECO:0000256" key="11">
    <source>
        <dbReference type="ARBA" id="ARBA00022692"/>
    </source>
</evidence>
<dbReference type="Gene3D" id="1.10.287.70">
    <property type="match status" value="1"/>
</dbReference>
<dbReference type="PRINTS" id="PR01460">
    <property type="entry name" value="KCNQ1CHANNEL"/>
</dbReference>
<dbReference type="InterPro" id="IPR013821">
    <property type="entry name" value="K_chnl_volt-dep_KCNQ_C"/>
</dbReference>
<keyword evidence="14" id="KW-0112">Calmodulin-binding</keyword>
<dbReference type="GO" id="GO:0005783">
    <property type="term" value="C:endoplasmic reticulum"/>
    <property type="evidence" value="ECO:0007669"/>
    <property type="project" value="UniProtKB-SubCell"/>
</dbReference>
<keyword evidence="15" id="KW-0851">Voltage-gated channel</keyword>
<evidence type="ECO:0000256" key="5">
    <source>
        <dbReference type="ARBA" id="ARBA00004651"/>
    </source>
</evidence>
<dbReference type="AlphaFoldDB" id="A0A553QUC8"/>
<dbReference type="GO" id="GO:0042391">
    <property type="term" value="P:regulation of membrane potential"/>
    <property type="evidence" value="ECO:0007669"/>
    <property type="project" value="UniProtKB-ARBA"/>
</dbReference>
<keyword evidence="31" id="KW-1185">Reference proteome</keyword>
<dbReference type="GO" id="GO:0005249">
    <property type="term" value="F:voltage-gated potassium channel activity"/>
    <property type="evidence" value="ECO:0007669"/>
    <property type="project" value="InterPro"/>
</dbReference>
<dbReference type="GO" id="GO:0030659">
    <property type="term" value="C:cytoplasmic vesicle membrane"/>
    <property type="evidence" value="ECO:0007669"/>
    <property type="project" value="UniProtKB-SubCell"/>
</dbReference>
<evidence type="ECO:0000259" key="29">
    <source>
        <dbReference type="Pfam" id="PF03520"/>
    </source>
</evidence>
<sequence>ERNSLHAVCLGHKCQRGATEEYQKQVHYHSFLRVEMAPSIVTGSIHTPAIPVLPAVSVLYMAMTSLWCQFGYYWIPPGGLEASECQGTRELLEYTIVTDTPLEMEELKEMHSLECLLDKKLSAKVIDGSCELIDECPLSTITDDTAPSKWMVRRWKRQRTGGNERAVEPPYLPQPPADVTTGTVQQKRVTGQNSPPDAERSTQVPALFNYAWNKKHLEGKSDSPSHPFLSSTVAVGCHDMLNLSFSLLLGGVGLHWIDSVVPFQFLVQILDEPPINVTSLYLSGLVGPGEFEMEEELRNDRNPSQATKPPVITQRPAGSYHPYPRMPVYSSPLSRSYLQRRVYNFLERPTGLKCFVYHFAVFLMVLSCLILSVLSTIDEYQTLANKTLFWVELVLVMFFGMEYVVRLWSAGCRSKYVGIIGRLRFARKPISVIDLIVVLASIIVLAFGSNGQVFATSALRGVRFLQILRMLHVDRQGGTWRLLGSVVFIHRQELISTLYIGFLGLIFSSYFMYLAEKDAVDDNGITEFGSYADALWWGVVTVTTVGYGDKVPQTWIGKTIASCFSVFAISFFALPAGILCTGFALKVQQKQRQKHFNRQIPAAASLIQAFWRCFALRNHESATYNLFVKKNLNISGGSPKLKSKLRRKPKGIESDNGPNSPPTPSITFDFVDDGRVSRQDTLTSFPHSVTMPGLFKVSSRPTFQRNCSFIDDMGAESEQESVLFPVTHVSQLRDSHRVAIHVIQQMFYLVAKKKFQQACKPYDVRDVIEQNSQELLKDKGTNTIGSRLNRMEEKITHIERTLSSIAESLNLMLTRERRGDLPWGKEEHSSSRRQSATGSDRQESLSSGEQLSKATAAQANS</sequence>
<feature type="compositionally biased region" description="Polar residues" evidence="26">
    <location>
        <begin position="180"/>
        <end position="195"/>
    </location>
</feature>
<comment type="catalytic activity">
    <reaction evidence="25">
        <text>K(+)(in) = K(+)(out)</text>
        <dbReference type="Rhea" id="RHEA:29463"/>
        <dbReference type="ChEBI" id="CHEBI:29103"/>
    </reaction>
</comment>
<feature type="transmembrane region" description="Helical" evidence="27">
    <location>
        <begin position="355"/>
        <end position="377"/>
    </location>
</feature>
<dbReference type="STRING" id="623744.A0A553QUC8"/>
<evidence type="ECO:0000256" key="25">
    <source>
        <dbReference type="ARBA" id="ARBA00034430"/>
    </source>
</evidence>
<accession>A0A553QUC8</accession>
<protein>
    <recommendedName>
        <fullName evidence="7">Potassium voltage-gated channel subfamily KQT member 1</fullName>
    </recommendedName>
    <alternativeName>
        <fullName evidence="24">IKs producing slow voltage-gated potassium channel subunit alpha KvLQT1</fullName>
    </alternativeName>
    <alternativeName>
        <fullName evidence="22">KQT-like 1</fullName>
    </alternativeName>
    <alternativeName>
        <fullName evidence="23">Voltage-gated potassium channel subunit Kv7.1</fullName>
    </alternativeName>
</protein>
<evidence type="ECO:0000256" key="14">
    <source>
        <dbReference type="ARBA" id="ARBA00022860"/>
    </source>
</evidence>
<evidence type="ECO:0000256" key="17">
    <source>
        <dbReference type="ARBA" id="ARBA00022989"/>
    </source>
</evidence>
<keyword evidence="12" id="KW-0256">Endoplasmic reticulum</keyword>
<feature type="compositionally biased region" description="Polar residues" evidence="26">
    <location>
        <begin position="832"/>
        <end position="861"/>
    </location>
</feature>
<evidence type="ECO:0000256" key="22">
    <source>
        <dbReference type="ARBA" id="ARBA00029687"/>
    </source>
</evidence>
<feature type="transmembrane region" description="Helical" evidence="27">
    <location>
        <begin position="559"/>
        <end position="585"/>
    </location>
</feature>
<keyword evidence="10" id="KW-0633">Potassium transport</keyword>
<dbReference type="InterPro" id="IPR003937">
    <property type="entry name" value="K_chnl_volt-dep_KCNQ"/>
</dbReference>
<feature type="region of interest" description="Disordered" evidence="26">
    <location>
        <begin position="294"/>
        <end position="319"/>
    </location>
</feature>
<evidence type="ECO:0000256" key="24">
    <source>
        <dbReference type="ARBA" id="ARBA00032659"/>
    </source>
</evidence>
<dbReference type="Gene3D" id="6.10.140.1910">
    <property type="match status" value="2"/>
</dbReference>
<keyword evidence="20" id="KW-0407">Ion channel</keyword>
<organism evidence="30 31">
    <name type="scientific">Danionella cerebrum</name>
    <dbReference type="NCBI Taxonomy" id="2873325"/>
    <lineage>
        <taxon>Eukaryota</taxon>
        <taxon>Metazoa</taxon>
        <taxon>Chordata</taxon>
        <taxon>Craniata</taxon>
        <taxon>Vertebrata</taxon>
        <taxon>Euteleostomi</taxon>
        <taxon>Actinopterygii</taxon>
        <taxon>Neopterygii</taxon>
        <taxon>Teleostei</taxon>
        <taxon>Ostariophysi</taxon>
        <taxon>Cypriniformes</taxon>
        <taxon>Danionidae</taxon>
        <taxon>Danioninae</taxon>
        <taxon>Danionella</taxon>
    </lineage>
</organism>
<dbReference type="OrthoDB" id="8879391at2759"/>
<evidence type="ECO:0000256" key="4">
    <source>
        <dbReference type="ARBA" id="ARBA00004285"/>
    </source>
</evidence>
<dbReference type="GO" id="GO:0016323">
    <property type="term" value="C:basolateral plasma membrane"/>
    <property type="evidence" value="ECO:0007669"/>
    <property type="project" value="UniProtKB-SubCell"/>
</dbReference>
<keyword evidence="11 27" id="KW-0812">Transmembrane</keyword>
<feature type="domain" description="Potassium channel voltage dependent KCNQ C-terminal" evidence="29">
    <location>
        <begin position="727"/>
        <end position="773"/>
    </location>
</feature>
<dbReference type="GO" id="GO:0005516">
    <property type="term" value="F:calmodulin binding"/>
    <property type="evidence" value="ECO:0007669"/>
    <property type="project" value="UniProtKB-KW"/>
</dbReference>
<dbReference type="PANTHER" id="PTHR47735">
    <property type="entry name" value="POTASSIUM VOLTAGE-GATED CHANNEL SUBFAMILY KQT MEMBER 4"/>
    <property type="match status" value="1"/>
</dbReference>
<evidence type="ECO:0000256" key="2">
    <source>
        <dbReference type="ARBA" id="ARBA00004187"/>
    </source>
</evidence>
<evidence type="ECO:0000256" key="26">
    <source>
        <dbReference type="SAM" id="MobiDB-lite"/>
    </source>
</evidence>
<evidence type="ECO:0000256" key="6">
    <source>
        <dbReference type="ARBA" id="ARBA00009499"/>
    </source>
</evidence>
<dbReference type="GO" id="GO:0003008">
    <property type="term" value="P:system process"/>
    <property type="evidence" value="ECO:0007669"/>
    <property type="project" value="UniProtKB-ARBA"/>
</dbReference>
<dbReference type="GO" id="GO:0008076">
    <property type="term" value="C:voltage-gated potassium channel complex"/>
    <property type="evidence" value="ECO:0007669"/>
    <property type="project" value="InterPro"/>
</dbReference>
<dbReference type="FunFam" id="1.20.120.350:FF:000017">
    <property type="entry name" value="potassium voltage-gated channel subfamily KQT member 1"/>
    <property type="match status" value="1"/>
</dbReference>
<evidence type="ECO:0000256" key="9">
    <source>
        <dbReference type="ARBA" id="ARBA00022475"/>
    </source>
</evidence>
<comment type="subcellular location">
    <subcellularLocation>
        <location evidence="2">Basolateral cell membrane</location>
    </subcellularLocation>
    <subcellularLocation>
        <location evidence="5">Cell membrane</location>
        <topology evidence="5">Multi-pass membrane protein</topology>
    </subcellularLocation>
    <subcellularLocation>
        <location evidence="1">Cytoplasmic vesicle membrane</location>
    </subcellularLocation>
    <subcellularLocation>
        <location evidence="3">Endoplasmic reticulum</location>
    </subcellularLocation>
    <subcellularLocation>
        <location evidence="4">Membrane raft</location>
    </subcellularLocation>
</comment>
<dbReference type="PRINTS" id="PR01459">
    <property type="entry name" value="KCNQCHANNEL"/>
</dbReference>
<evidence type="ECO:0000256" key="23">
    <source>
        <dbReference type="ARBA" id="ARBA00030121"/>
    </source>
</evidence>
<gene>
    <name evidence="30" type="ORF">DNTS_016417</name>
</gene>
<dbReference type="InterPro" id="IPR005827">
    <property type="entry name" value="K_chnl_volt-dep_KCQN1"/>
</dbReference>
<evidence type="ECO:0000256" key="19">
    <source>
        <dbReference type="ARBA" id="ARBA00023136"/>
    </source>
</evidence>
<evidence type="ECO:0000256" key="27">
    <source>
        <dbReference type="SAM" id="Phobius"/>
    </source>
</evidence>
<dbReference type="Gene3D" id="1.20.120.350">
    <property type="entry name" value="Voltage-gated potassium channels. Chain C"/>
    <property type="match status" value="1"/>
</dbReference>
<name>A0A553QUC8_9TELE</name>
<reference evidence="30 31" key="1">
    <citation type="journal article" date="2019" name="Sci. Data">
        <title>Hybrid genome assembly and annotation of Danionella translucida.</title>
        <authorList>
            <person name="Kadobianskyi M."/>
            <person name="Schulze L."/>
            <person name="Schuelke M."/>
            <person name="Judkewitz B."/>
        </authorList>
    </citation>
    <scope>NUCLEOTIDE SEQUENCE [LARGE SCALE GENOMIC DNA]</scope>
    <source>
        <strain evidence="30 31">Bolton</strain>
    </source>
</reference>
<dbReference type="FunFam" id="1.10.287.70:FF:000113">
    <property type="entry name" value="Potassium voltage-gated channel subfamily KQT member 1"/>
    <property type="match status" value="1"/>
</dbReference>
<comment type="similarity">
    <text evidence="6">Belongs to the potassium channel family. KQT (TC 1.A.1.15) subfamily. Kv7.1/KCNQ1 sub-subfamily.</text>
</comment>
<evidence type="ECO:0000256" key="13">
    <source>
        <dbReference type="ARBA" id="ARBA00022826"/>
    </source>
</evidence>
<dbReference type="Proteomes" id="UP000316079">
    <property type="component" value="Unassembled WGS sequence"/>
</dbReference>
<evidence type="ECO:0000256" key="15">
    <source>
        <dbReference type="ARBA" id="ARBA00022882"/>
    </source>
</evidence>
<feature type="region of interest" description="Disordered" evidence="26">
    <location>
        <begin position="159"/>
        <end position="200"/>
    </location>
</feature>
<evidence type="ECO:0000259" key="28">
    <source>
        <dbReference type="Pfam" id="PF00520"/>
    </source>
</evidence>
<evidence type="ECO:0000313" key="30">
    <source>
        <dbReference type="EMBL" id="TRY93570.1"/>
    </source>
</evidence>
<feature type="non-terminal residue" evidence="30">
    <location>
        <position position="1"/>
    </location>
</feature>
<evidence type="ECO:0000256" key="10">
    <source>
        <dbReference type="ARBA" id="ARBA00022538"/>
    </source>
</evidence>
<dbReference type="GO" id="GO:0051049">
    <property type="term" value="P:regulation of transport"/>
    <property type="evidence" value="ECO:0007669"/>
    <property type="project" value="UniProtKB-ARBA"/>
</dbReference>
<feature type="transmembrane region" description="Helical" evidence="27">
    <location>
        <begin position="389"/>
        <end position="408"/>
    </location>
</feature>
<dbReference type="GO" id="GO:0045121">
    <property type="term" value="C:membrane raft"/>
    <property type="evidence" value="ECO:0007669"/>
    <property type="project" value="UniProtKB-SubCell"/>
</dbReference>
<keyword evidence="9" id="KW-1003">Cell membrane</keyword>
<keyword evidence="18" id="KW-0406">Ion transport</keyword>
<feature type="region of interest" description="Disordered" evidence="26">
    <location>
        <begin position="639"/>
        <end position="665"/>
    </location>
</feature>
<keyword evidence="8" id="KW-0813">Transport</keyword>
<keyword evidence="19 27" id="KW-0472">Membrane</keyword>